<dbReference type="Gene3D" id="1.10.510.10">
    <property type="entry name" value="Transferase(Phosphotransferase) domain 1"/>
    <property type="match status" value="1"/>
</dbReference>
<feature type="binding site" evidence="5">
    <location>
        <position position="43"/>
    </location>
    <ligand>
        <name>ATP</name>
        <dbReference type="ChEBI" id="CHEBI:30616"/>
    </ligand>
</feature>
<dbReference type="SMART" id="SM00220">
    <property type="entry name" value="S_TKc"/>
    <property type="match status" value="1"/>
</dbReference>
<dbReference type="PROSITE" id="PS50011">
    <property type="entry name" value="PROTEIN_KINASE_DOM"/>
    <property type="match status" value="1"/>
</dbReference>
<dbReference type="PROSITE" id="PS00108">
    <property type="entry name" value="PROTEIN_KINASE_ST"/>
    <property type="match status" value="1"/>
</dbReference>
<evidence type="ECO:0000256" key="4">
    <source>
        <dbReference type="ARBA" id="ARBA00022840"/>
    </source>
</evidence>
<proteinExistence type="predicted"/>
<dbReference type="AlphaFoldDB" id="A0A5C4UN89"/>
<dbReference type="Gene3D" id="3.30.200.20">
    <property type="entry name" value="Phosphorylase Kinase, domain 1"/>
    <property type="match status" value="1"/>
</dbReference>
<feature type="transmembrane region" description="Helical" evidence="7">
    <location>
        <begin position="379"/>
        <end position="400"/>
    </location>
</feature>
<evidence type="ECO:0000313" key="10">
    <source>
        <dbReference type="Proteomes" id="UP000311713"/>
    </source>
</evidence>
<keyword evidence="7" id="KW-0812">Transmembrane</keyword>
<dbReference type="EMBL" id="VDGT01000031">
    <property type="protein sequence ID" value="TNM25100.1"/>
    <property type="molecule type" value="Genomic_DNA"/>
</dbReference>
<dbReference type="InterPro" id="IPR011009">
    <property type="entry name" value="Kinase-like_dom_sf"/>
</dbReference>
<keyword evidence="10" id="KW-1185">Reference proteome</keyword>
<dbReference type="CDD" id="cd14014">
    <property type="entry name" value="STKc_PknB_like"/>
    <property type="match status" value="1"/>
</dbReference>
<sequence length="528" mass="54063">MDPLTVDDPRAVGSYRLLGRLGRGGMGRVYLGRSAGGRTVAVKLVHPHIADQGRFRARFAREVAAARLVGGDWTAPVLDADPEAEVPWVATGYVAGPDLEQAVAAHGAVPPRTVRALGAGLAEGLAAVHGRGLVHRDVKPSNVLLALDGPRLIDFGIARATEAGDTTRLTTTGVSVGSPGYMSPEQALGDDLGPPTDVFSFGAVLAFAAGGQAPFRGTGVAQLLYRVVHEPPELDAVPDELRPLVAACLAKRPADRPTPAEIAAELAGRAPAATLLGPGWLPQPLVEEVSRRAVRLLDLDAGEAEGERGAGGGADAGGARAPDPRLAMTASSAPQPPTQDAGTRAPPPPPSGMPPDSSSSAAPPAPSATPTARSGRRRAVAVAAVAGALALAGGGALWLLGDEEKGTGEATVPERYLGVWEGDVRAGGLPLGTILVEVSDGRVGEQVGAATSSDAIGLNSCVDRLTLTEVTGDELTLEAELDPHRSTLASTCVPDPYAFVLRPAGDELLEFHGYAEGNENEGTLRRES</sequence>
<dbReference type="Pfam" id="PF00069">
    <property type="entry name" value="Pkinase"/>
    <property type="match status" value="1"/>
</dbReference>
<dbReference type="Proteomes" id="UP000311713">
    <property type="component" value="Unassembled WGS sequence"/>
</dbReference>
<keyword evidence="2 5" id="KW-0547">Nucleotide-binding</keyword>
<keyword evidence="4 5" id="KW-0067">ATP-binding</keyword>
<evidence type="ECO:0000256" key="1">
    <source>
        <dbReference type="ARBA" id="ARBA00022679"/>
    </source>
</evidence>
<comment type="caution">
    <text evidence="9">The sequence shown here is derived from an EMBL/GenBank/DDBJ whole genome shotgun (WGS) entry which is preliminary data.</text>
</comment>
<feature type="region of interest" description="Disordered" evidence="6">
    <location>
        <begin position="304"/>
        <end position="375"/>
    </location>
</feature>
<dbReference type="PROSITE" id="PS00107">
    <property type="entry name" value="PROTEIN_KINASE_ATP"/>
    <property type="match status" value="1"/>
</dbReference>
<feature type="compositionally biased region" description="Low complexity" evidence="6">
    <location>
        <begin position="354"/>
        <end position="373"/>
    </location>
</feature>
<dbReference type="PANTHER" id="PTHR43289:SF34">
    <property type="entry name" value="SERINE_THREONINE-PROTEIN KINASE YBDM-RELATED"/>
    <property type="match status" value="1"/>
</dbReference>
<dbReference type="GO" id="GO:0004674">
    <property type="term" value="F:protein serine/threonine kinase activity"/>
    <property type="evidence" value="ECO:0007669"/>
    <property type="project" value="UniProtKB-KW"/>
</dbReference>
<dbReference type="InterPro" id="IPR008271">
    <property type="entry name" value="Ser/Thr_kinase_AS"/>
</dbReference>
<reference evidence="9 10" key="1">
    <citation type="submission" date="2019-06" db="EMBL/GenBank/DDBJ databases">
        <title>Draft genome of Streptomyces sedi sp. JCM16909.</title>
        <authorList>
            <person name="Klykleung N."/>
            <person name="Tanasupawat S."/>
            <person name="Kudo T."/>
            <person name="Yuki M."/>
            <person name="Ohkuma M."/>
        </authorList>
    </citation>
    <scope>NUCLEOTIDE SEQUENCE [LARGE SCALE GENOMIC DNA]</scope>
    <source>
        <strain evidence="9 10">JCM 16909</strain>
    </source>
</reference>
<dbReference type="RefSeq" id="WP_139649925.1">
    <property type="nucleotide sequence ID" value="NZ_BAAAZS010000106.1"/>
</dbReference>
<keyword evidence="3 9" id="KW-0418">Kinase</keyword>
<dbReference type="OrthoDB" id="9762169at2"/>
<name>A0A5C4UN89_9ACTN</name>
<gene>
    <name evidence="9" type="ORF">FH715_26945</name>
</gene>
<evidence type="ECO:0000256" key="5">
    <source>
        <dbReference type="PROSITE-ProRule" id="PRU10141"/>
    </source>
</evidence>
<evidence type="ECO:0000256" key="6">
    <source>
        <dbReference type="SAM" id="MobiDB-lite"/>
    </source>
</evidence>
<keyword evidence="1" id="KW-0808">Transferase</keyword>
<keyword evidence="7" id="KW-1133">Transmembrane helix</keyword>
<dbReference type="InterPro" id="IPR017441">
    <property type="entry name" value="Protein_kinase_ATP_BS"/>
</dbReference>
<accession>A0A5C4UN89</accession>
<keyword evidence="7" id="KW-0472">Membrane</keyword>
<dbReference type="GO" id="GO:0005524">
    <property type="term" value="F:ATP binding"/>
    <property type="evidence" value="ECO:0007669"/>
    <property type="project" value="UniProtKB-UniRule"/>
</dbReference>
<dbReference type="PANTHER" id="PTHR43289">
    <property type="entry name" value="MITOGEN-ACTIVATED PROTEIN KINASE KINASE KINASE 20-RELATED"/>
    <property type="match status" value="1"/>
</dbReference>
<evidence type="ECO:0000256" key="2">
    <source>
        <dbReference type="ARBA" id="ARBA00022741"/>
    </source>
</evidence>
<organism evidence="9 10">
    <name type="scientific">Streptomyces sedi</name>
    <dbReference type="NCBI Taxonomy" id="555059"/>
    <lineage>
        <taxon>Bacteria</taxon>
        <taxon>Bacillati</taxon>
        <taxon>Actinomycetota</taxon>
        <taxon>Actinomycetes</taxon>
        <taxon>Kitasatosporales</taxon>
        <taxon>Streptomycetaceae</taxon>
        <taxon>Streptomyces</taxon>
    </lineage>
</organism>
<dbReference type="InterPro" id="IPR000719">
    <property type="entry name" value="Prot_kinase_dom"/>
</dbReference>
<protein>
    <submittedName>
        <fullName evidence="9">Serine/threonine protein kinase</fullName>
    </submittedName>
</protein>
<feature type="domain" description="Protein kinase" evidence="8">
    <location>
        <begin position="15"/>
        <end position="276"/>
    </location>
</feature>
<dbReference type="SUPFAM" id="SSF56112">
    <property type="entry name" value="Protein kinase-like (PK-like)"/>
    <property type="match status" value="1"/>
</dbReference>
<evidence type="ECO:0000256" key="3">
    <source>
        <dbReference type="ARBA" id="ARBA00022777"/>
    </source>
</evidence>
<evidence type="ECO:0000313" key="9">
    <source>
        <dbReference type="EMBL" id="TNM25100.1"/>
    </source>
</evidence>
<evidence type="ECO:0000259" key="8">
    <source>
        <dbReference type="PROSITE" id="PS50011"/>
    </source>
</evidence>
<evidence type="ECO:0000256" key="7">
    <source>
        <dbReference type="SAM" id="Phobius"/>
    </source>
</evidence>
<keyword evidence="9" id="KW-0723">Serine/threonine-protein kinase</keyword>